<dbReference type="Proteomes" id="UP000002019">
    <property type="component" value="Chromosome"/>
</dbReference>
<keyword evidence="1" id="KW-0812">Transmembrane</keyword>
<dbReference type="AlphaFoldDB" id="B0VFE5"/>
<protein>
    <recommendedName>
        <fullName evidence="4">Type II secretion system protein</fullName>
    </recommendedName>
</protein>
<evidence type="ECO:0008006" key="4">
    <source>
        <dbReference type="Google" id="ProtNLM"/>
    </source>
</evidence>
<accession>B0VFE5</accession>
<keyword evidence="1" id="KW-0472">Membrane</keyword>
<reference evidence="2 3" key="1">
    <citation type="journal article" date="2008" name="J. Bacteriol.">
        <title>'Candidatus Cloacamonas acidaminovorans': genome sequence reconstruction provides a first glimpse of a new bacterial division.</title>
        <authorList>
            <person name="Pelletier E."/>
            <person name="Kreimeyer A."/>
            <person name="Bocs S."/>
            <person name="Rouy Z."/>
            <person name="Gyapay G."/>
            <person name="Chouari R."/>
            <person name="Riviere D."/>
            <person name="Ganesan A."/>
            <person name="Daegelen P."/>
            <person name="Sghir A."/>
            <person name="Cohen G.N."/>
            <person name="Medigue C."/>
            <person name="Weissenbach J."/>
            <person name="Le Paslier D."/>
        </authorList>
    </citation>
    <scope>NUCLEOTIDE SEQUENCE [LARGE SCALE GENOMIC DNA]</scope>
    <source>
        <strain evidence="3">Evry</strain>
    </source>
</reference>
<proteinExistence type="predicted"/>
<keyword evidence="1" id="KW-1133">Transmembrane helix</keyword>
<name>B0VFE5_CLOAI</name>
<evidence type="ECO:0000256" key="1">
    <source>
        <dbReference type="SAM" id="Phobius"/>
    </source>
</evidence>
<dbReference type="KEGG" id="caci:CLOAM0291"/>
<evidence type="ECO:0000313" key="2">
    <source>
        <dbReference type="EMBL" id="CAO80197.1"/>
    </source>
</evidence>
<gene>
    <name evidence="2" type="ordered locus">CLOAM0291</name>
</gene>
<evidence type="ECO:0000313" key="3">
    <source>
        <dbReference type="Proteomes" id="UP000002019"/>
    </source>
</evidence>
<dbReference type="EMBL" id="CU466930">
    <property type="protein sequence ID" value="CAO80197.1"/>
    <property type="molecule type" value="Genomic_DNA"/>
</dbReference>
<sequence>MEAQQILLLILSIIIIGTTIIVGITLYKDQAYTANKTALVAEAQNYGKRITKYCQDLASLKKDNLQSASVDTTKLIKYLGWEGNFIKTEAGTFNITAVSDSSVIITGYAKAKKNGKSPKVVVTVTFPEGKMELRESDLVTK</sequence>
<dbReference type="RefSeq" id="WP_015424058.1">
    <property type="nucleotide sequence ID" value="NC_020449.1"/>
</dbReference>
<keyword evidence="3" id="KW-1185">Reference proteome</keyword>
<dbReference type="HOGENOM" id="CLU_1821973_0_0_0"/>
<dbReference type="STRING" id="459349.CLOAM0291"/>
<feature type="transmembrane region" description="Helical" evidence="1">
    <location>
        <begin position="6"/>
        <end position="27"/>
    </location>
</feature>
<organism evidence="2 3">
    <name type="scientific">Cloacimonas acidaminovorans (strain Evry)</name>
    <dbReference type="NCBI Taxonomy" id="459349"/>
    <lineage>
        <taxon>Bacteria</taxon>
        <taxon>Pseudomonadati</taxon>
        <taxon>Candidatus Cloacimonadota</taxon>
        <taxon>Candidatus Cloacimonadia</taxon>
        <taxon>Candidatus Cloacimonadales</taxon>
        <taxon>Candidatus Cloacimonadaceae</taxon>
        <taxon>Candidatus Cloacimonas</taxon>
    </lineage>
</organism>